<accession>A0A0W0VWY3</accession>
<sequence length="90" mass="10426">MNTRHDKPKLSPNRHESHRAEIAEQADHVYHEAKKLGEQIYDEGKHRFDELHENVKGHTDKIAHKVHESPLSSLLMAAGIGFILARLFRR</sequence>
<dbReference type="Proteomes" id="UP000054908">
    <property type="component" value="Unassembled WGS sequence"/>
</dbReference>
<dbReference type="OrthoDB" id="5640839at2"/>
<dbReference type="EMBL" id="LNYL01000050">
    <property type="protein sequence ID" value="KTD24538.1"/>
    <property type="molecule type" value="Genomic_DNA"/>
</dbReference>
<gene>
    <name evidence="1" type="ORF">Lmac_2625</name>
</gene>
<comment type="caution">
    <text evidence="1">The sequence shown here is derived from an EMBL/GenBank/DDBJ whole genome shotgun (WGS) entry which is preliminary data.</text>
</comment>
<organism evidence="1 2">
    <name type="scientific">Legionella maceachernii</name>
    <dbReference type="NCBI Taxonomy" id="466"/>
    <lineage>
        <taxon>Bacteria</taxon>
        <taxon>Pseudomonadati</taxon>
        <taxon>Pseudomonadota</taxon>
        <taxon>Gammaproteobacteria</taxon>
        <taxon>Legionellales</taxon>
        <taxon>Legionellaceae</taxon>
        <taxon>Legionella</taxon>
    </lineage>
</organism>
<evidence type="ECO:0000313" key="1">
    <source>
        <dbReference type="EMBL" id="KTD24538.1"/>
    </source>
</evidence>
<dbReference type="RefSeq" id="WP_058453316.1">
    <property type="nucleotide sequence ID" value="NZ_CAAAIB010000002.1"/>
</dbReference>
<dbReference type="AlphaFoldDB" id="A0A0W0VWY3"/>
<evidence type="ECO:0000313" key="2">
    <source>
        <dbReference type="Proteomes" id="UP000054908"/>
    </source>
</evidence>
<evidence type="ECO:0008006" key="3">
    <source>
        <dbReference type="Google" id="ProtNLM"/>
    </source>
</evidence>
<dbReference type="PATRIC" id="fig|466.6.peg.2800"/>
<reference evidence="1 2" key="1">
    <citation type="submission" date="2015-11" db="EMBL/GenBank/DDBJ databases">
        <title>Genomic analysis of 38 Legionella species identifies large and diverse effector repertoires.</title>
        <authorList>
            <person name="Burstein D."/>
            <person name="Amaro F."/>
            <person name="Zusman T."/>
            <person name="Lifshitz Z."/>
            <person name="Cohen O."/>
            <person name="Gilbert J.A."/>
            <person name="Pupko T."/>
            <person name="Shuman H.A."/>
            <person name="Segal G."/>
        </authorList>
    </citation>
    <scope>NUCLEOTIDE SEQUENCE [LARGE SCALE GENOMIC DNA]</scope>
    <source>
        <strain evidence="1 2">PX-1-G2-E2</strain>
    </source>
</reference>
<keyword evidence="2" id="KW-1185">Reference proteome</keyword>
<proteinExistence type="predicted"/>
<protein>
    <recommendedName>
        <fullName evidence="3">DUF883 domain-containing protein</fullName>
    </recommendedName>
</protein>
<name>A0A0W0VWY3_9GAMM</name>